<keyword evidence="17" id="KW-1185">Reference proteome</keyword>
<evidence type="ECO:0000313" key="17">
    <source>
        <dbReference type="Proteomes" id="UP000319908"/>
    </source>
</evidence>
<organism evidence="16 17">
    <name type="scientific">Allorhodopirellula heiligendammensis</name>
    <dbReference type="NCBI Taxonomy" id="2714739"/>
    <lineage>
        <taxon>Bacteria</taxon>
        <taxon>Pseudomonadati</taxon>
        <taxon>Planctomycetota</taxon>
        <taxon>Planctomycetia</taxon>
        <taxon>Pirellulales</taxon>
        <taxon>Pirellulaceae</taxon>
        <taxon>Allorhodopirellula</taxon>
    </lineage>
</organism>
<protein>
    <recommendedName>
        <fullName evidence="12">UvrABC system protein A</fullName>
    </recommendedName>
    <alternativeName>
        <fullName evidence="13">Excinuclease ABC subunit A</fullName>
    </alternativeName>
</protein>
<keyword evidence="5" id="KW-0227">DNA damage</keyword>
<dbReference type="GO" id="GO:0004518">
    <property type="term" value="F:nuclease activity"/>
    <property type="evidence" value="ECO:0007669"/>
    <property type="project" value="UniProtKB-KW"/>
</dbReference>
<keyword evidence="6" id="KW-0228">DNA excision</keyword>
<dbReference type="InterPro" id="IPR041102">
    <property type="entry name" value="UvrA_inter"/>
</dbReference>
<name>A0A5C6BWE6_9BACT</name>
<evidence type="ECO:0000256" key="13">
    <source>
        <dbReference type="ARBA" id="ARBA00042156"/>
    </source>
</evidence>
<feature type="compositionally biased region" description="Polar residues" evidence="14">
    <location>
        <begin position="539"/>
        <end position="549"/>
    </location>
</feature>
<comment type="caution">
    <text evidence="16">The sequence shown here is derived from an EMBL/GenBank/DDBJ whole genome shotgun (WGS) entry which is preliminary data.</text>
</comment>
<dbReference type="SUPFAM" id="SSF52540">
    <property type="entry name" value="P-loop containing nucleoside triphosphate hydrolases"/>
    <property type="match status" value="2"/>
</dbReference>
<dbReference type="GO" id="GO:0005737">
    <property type="term" value="C:cytoplasm"/>
    <property type="evidence" value="ECO:0007669"/>
    <property type="project" value="UniProtKB-SubCell"/>
</dbReference>
<feature type="region of interest" description="Disordered" evidence="14">
    <location>
        <begin position="528"/>
        <end position="566"/>
    </location>
</feature>
<evidence type="ECO:0000256" key="5">
    <source>
        <dbReference type="ARBA" id="ARBA00022763"/>
    </source>
</evidence>
<evidence type="ECO:0000256" key="8">
    <source>
        <dbReference type="ARBA" id="ARBA00022881"/>
    </source>
</evidence>
<evidence type="ECO:0000256" key="9">
    <source>
        <dbReference type="ARBA" id="ARBA00023125"/>
    </source>
</evidence>
<evidence type="ECO:0000256" key="3">
    <source>
        <dbReference type="ARBA" id="ARBA00022737"/>
    </source>
</evidence>
<evidence type="ECO:0000256" key="12">
    <source>
        <dbReference type="ARBA" id="ARBA00039316"/>
    </source>
</evidence>
<reference evidence="16 17" key="1">
    <citation type="journal article" date="2020" name="Antonie Van Leeuwenhoek">
        <title>Rhodopirellula heiligendammensis sp. nov., Rhodopirellula pilleata sp. nov., and Rhodopirellula solitaria sp. nov. isolated from natural or artificial marine surfaces in Northern Germany and California, USA, and emended description of the genus Rhodopirellula.</title>
        <authorList>
            <person name="Kallscheuer N."/>
            <person name="Wiegand S."/>
            <person name="Jogler M."/>
            <person name="Boedeker C."/>
            <person name="Peeters S.H."/>
            <person name="Rast P."/>
            <person name="Heuer A."/>
            <person name="Jetten M.S.M."/>
            <person name="Rohde M."/>
            <person name="Jogler C."/>
        </authorList>
    </citation>
    <scope>NUCLEOTIDE SEQUENCE [LARGE SCALE GENOMIC DNA]</scope>
    <source>
        <strain evidence="16 17">Poly21</strain>
    </source>
</reference>
<feature type="compositionally biased region" description="Basic residues" evidence="14">
    <location>
        <begin position="307"/>
        <end position="318"/>
    </location>
</feature>
<dbReference type="GO" id="GO:0005524">
    <property type="term" value="F:ATP binding"/>
    <property type="evidence" value="ECO:0007669"/>
    <property type="project" value="UniProtKB-KW"/>
</dbReference>
<comment type="subcellular location">
    <subcellularLocation>
        <location evidence="1">Cytoplasm</location>
    </subcellularLocation>
</comment>
<feature type="compositionally biased region" description="Basic and acidic residues" evidence="14">
    <location>
        <begin position="528"/>
        <end position="538"/>
    </location>
</feature>
<dbReference type="PROSITE" id="PS50893">
    <property type="entry name" value="ABC_TRANSPORTER_2"/>
    <property type="match status" value="2"/>
</dbReference>
<feature type="domain" description="ABC transporter" evidence="15">
    <location>
        <begin position="571"/>
        <end position="893"/>
    </location>
</feature>
<dbReference type="InterPro" id="IPR003439">
    <property type="entry name" value="ABC_transporter-like_ATP-bd"/>
</dbReference>
<evidence type="ECO:0000256" key="10">
    <source>
        <dbReference type="ARBA" id="ARBA00023204"/>
    </source>
</evidence>
<evidence type="ECO:0000256" key="6">
    <source>
        <dbReference type="ARBA" id="ARBA00022769"/>
    </source>
</evidence>
<evidence type="ECO:0000256" key="4">
    <source>
        <dbReference type="ARBA" id="ARBA00022741"/>
    </source>
</evidence>
<dbReference type="Gene3D" id="3.40.50.300">
    <property type="entry name" value="P-loop containing nucleotide triphosphate hydrolases"/>
    <property type="match status" value="3"/>
</dbReference>
<evidence type="ECO:0000256" key="7">
    <source>
        <dbReference type="ARBA" id="ARBA00022840"/>
    </source>
</evidence>
<keyword evidence="10" id="KW-0234">DNA repair</keyword>
<feature type="region of interest" description="Disordered" evidence="14">
    <location>
        <begin position="302"/>
        <end position="329"/>
    </location>
</feature>
<dbReference type="PROSITE" id="PS00211">
    <property type="entry name" value="ABC_TRANSPORTER_1"/>
    <property type="match status" value="2"/>
</dbReference>
<dbReference type="Proteomes" id="UP000319908">
    <property type="component" value="Unassembled WGS sequence"/>
</dbReference>
<evidence type="ECO:0000256" key="1">
    <source>
        <dbReference type="ARBA" id="ARBA00004496"/>
    </source>
</evidence>
<keyword evidence="9" id="KW-0238">DNA-binding</keyword>
<evidence type="ECO:0000256" key="11">
    <source>
        <dbReference type="ARBA" id="ARBA00038000"/>
    </source>
</evidence>
<accession>A0A5C6BWE6</accession>
<proteinExistence type="inferred from homology"/>
<dbReference type="Pfam" id="PF17760">
    <property type="entry name" value="UvrA_inter"/>
    <property type="match status" value="1"/>
</dbReference>
<gene>
    <name evidence="16" type="primary">uvrA_1</name>
    <name evidence="16" type="ORF">Poly21_30130</name>
</gene>
<dbReference type="InterPro" id="IPR027417">
    <property type="entry name" value="P-loop_NTPase"/>
</dbReference>
<keyword evidence="3" id="KW-0677">Repeat</keyword>
<sequence length="908" mass="97259">MRNPAAVSTLSPPIRIRGARVHNLKDLNVDIPRNQLTVITGVSGSGKSSLAFDTLFAEGQRQYIDTLSTYARQYLDAIPRPDVDLIEGLAPTLSIDQKSGTQSARSTVATVTEIYDYLRLLYARVGMPHCTHCGSSISTQTTDAIIESLAAYPPRTKLTLMSPMVRGRKGAHADVLEKIAAHGLVRARVDGEVYLLEDVPPLAVRKNHTIEAVVDRIVIKAGVEARLDESTRLAVRLSDGMCAVLAEPPDTESETKLFSTTMACVECGASFEELEPRTFSFNSPYGACPTCDGLGVVSEADLEKPTSGRRKTAKASTRKKADSESTSVCPTCHGGRLRPEALAVTIADESLPQVVAMPLPEAQVWMNSITDTLSELHRRVAAPIQAEVIRRMEFLRRVGVDYLTLDRSAATLSGGELQRIRLATCIGSGLVSVCYVLDEPSIGLHPADHDRLLGAIDELKRQGNTVVIVEHDEDTMWAADHLIDIGPGAGVHGGYLVSQGSPEEVASDPASPTGRYLSGKEIISDRRSIVDGRLRPPTDENSVPDQSPACQADPVTAERTSGLTTLPTGSAQQHWITLHGASLHNLQNVTLKLPLGRLIGISGVSGSGKSSLIVDTLYPALAAKLGLVAKPAGKHSRLVGADKIDKLIPIDQSPIGRTSRSCPATYAGVLDPIRNVFAATRAAKTLGFSASRFSFNSPAGRCEVCKGNGFERIEMNFLSDLLIECSRCGGKRFNRQTLQVRFKGATIADVLNMTIEAALEFFENVPKVHTLLASLFDVGLGYVTLGQSSTTLSGGEAQRIKLATELARPGTGSTLYLLDEPTTGLHFSDVQRLLIVLNRLVAAGNTVLVIEHHTDLLAACDWLVDLGPRGGEGGGRIIAAGTPADVAACEDSLTGQFLRKKYAASRPQ</sequence>
<dbReference type="InterPro" id="IPR017871">
    <property type="entry name" value="ABC_transporter-like_CS"/>
</dbReference>
<dbReference type="GO" id="GO:0016887">
    <property type="term" value="F:ATP hydrolysis activity"/>
    <property type="evidence" value="ECO:0007669"/>
    <property type="project" value="InterPro"/>
</dbReference>
<dbReference type="AlphaFoldDB" id="A0A5C6BWE6"/>
<keyword evidence="4" id="KW-0547">Nucleotide-binding</keyword>
<keyword evidence="8" id="KW-0267">Excision nuclease</keyword>
<dbReference type="GO" id="GO:0003677">
    <property type="term" value="F:DNA binding"/>
    <property type="evidence" value="ECO:0007669"/>
    <property type="project" value="UniProtKB-KW"/>
</dbReference>
<evidence type="ECO:0000259" key="15">
    <source>
        <dbReference type="PROSITE" id="PS50893"/>
    </source>
</evidence>
<evidence type="ECO:0000256" key="2">
    <source>
        <dbReference type="ARBA" id="ARBA00022490"/>
    </source>
</evidence>
<dbReference type="EMBL" id="SJPU01000002">
    <property type="protein sequence ID" value="TWU15811.1"/>
    <property type="molecule type" value="Genomic_DNA"/>
</dbReference>
<dbReference type="PANTHER" id="PTHR43152">
    <property type="entry name" value="UVRABC SYSTEM PROTEIN A"/>
    <property type="match status" value="1"/>
</dbReference>
<dbReference type="Gene3D" id="3.30.190.20">
    <property type="match status" value="1"/>
</dbReference>
<dbReference type="GO" id="GO:0006281">
    <property type="term" value="P:DNA repair"/>
    <property type="evidence" value="ECO:0007669"/>
    <property type="project" value="UniProtKB-KW"/>
</dbReference>
<keyword evidence="7" id="KW-0067">ATP-binding</keyword>
<comment type="similarity">
    <text evidence="11">Belongs to the ABC transporter superfamily. UvrA family.</text>
</comment>
<dbReference type="PANTHER" id="PTHR43152:SF3">
    <property type="entry name" value="UVRABC SYSTEM PROTEIN A"/>
    <property type="match status" value="1"/>
</dbReference>
<dbReference type="Gene3D" id="1.20.1580.10">
    <property type="entry name" value="ABC transporter ATPase like domain"/>
    <property type="match status" value="1"/>
</dbReference>
<evidence type="ECO:0000313" key="16">
    <source>
        <dbReference type="EMBL" id="TWU15811.1"/>
    </source>
</evidence>
<feature type="domain" description="ABC transporter" evidence="15">
    <location>
        <begin position="251"/>
        <end position="518"/>
    </location>
</feature>
<evidence type="ECO:0000256" key="14">
    <source>
        <dbReference type="SAM" id="MobiDB-lite"/>
    </source>
</evidence>
<keyword evidence="2" id="KW-0963">Cytoplasm</keyword>